<feature type="domain" description="C2H2-type" evidence="6">
    <location>
        <begin position="263"/>
        <end position="286"/>
    </location>
</feature>
<accession>A0ABY7EKY6</accession>
<dbReference type="SMART" id="SM00355">
    <property type="entry name" value="ZnF_C2H2"/>
    <property type="match status" value="4"/>
</dbReference>
<evidence type="ECO:0000313" key="8">
    <source>
        <dbReference type="Proteomes" id="UP001164746"/>
    </source>
</evidence>
<evidence type="ECO:0000259" key="6">
    <source>
        <dbReference type="PROSITE" id="PS50157"/>
    </source>
</evidence>
<dbReference type="PROSITE" id="PS50157">
    <property type="entry name" value="ZINC_FINGER_C2H2_2"/>
    <property type="match status" value="4"/>
</dbReference>
<keyword evidence="3 5" id="KW-0863">Zinc-finger</keyword>
<dbReference type="InterPro" id="IPR013087">
    <property type="entry name" value="Znf_C2H2_type"/>
</dbReference>
<feature type="domain" description="C2H2-type" evidence="6">
    <location>
        <begin position="427"/>
        <end position="455"/>
    </location>
</feature>
<dbReference type="PANTHER" id="PTHR24379">
    <property type="entry name" value="KRAB AND ZINC FINGER DOMAIN-CONTAINING"/>
    <property type="match status" value="1"/>
</dbReference>
<sequence length="469" mass="52733">MGDMDAVKSIPGYEAILKSVLKNQIKTLVDQLYEQTGEEVVLLTASLKDGTFSNLGSQSGKNFLENHSKLKTEFYGYCVNEQKKHPPSAKRKQDTKLSPIAIKKVKVNTPGTPAKKTPQIIILPTSASKPISTPTIQTQMTSTPIIQTQVTSTPIIQTQIQSSHSTAKPGTSVQVMGGATQGAGAQDPKTFIYFEQEGANFVVHQGEGEEEYGDFGEEFEDEGEEEEEVSVTTGVTTPGKSKVDGEMKAHFNLHESIENKSFYLCDDCGRIYKEKKSYISHMMANHQEGGDVLKIRQPIVQGEMKAHFNLHESIENKSFYLCDDCGRIYKEKKSYISHMMANHQKEEDELKIRQPIKGSVGEWRATLTCMSPYKAKEQYHQEGNVPLPPGPTRFSCPTYSCDVCGKLFRLKRDLERHQPIHFDDRPFQCSDCELTFKTKHLQMVHSRRMHGQASESQTITVIHDMNLQE</sequence>
<keyword evidence="1" id="KW-0479">Metal-binding</keyword>
<feature type="domain" description="C2H2-type" evidence="6">
    <location>
        <begin position="399"/>
        <end position="426"/>
    </location>
</feature>
<proteinExistence type="predicted"/>
<dbReference type="Proteomes" id="UP001164746">
    <property type="component" value="Chromosome 6"/>
</dbReference>
<keyword evidence="8" id="KW-1185">Reference proteome</keyword>
<dbReference type="Pfam" id="PF00096">
    <property type="entry name" value="zf-C2H2"/>
    <property type="match status" value="1"/>
</dbReference>
<evidence type="ECO:0000256" key="3">
    <source>
        <dbReference type="ARBA" id="ARBA00022771"/>
    </source>
</evidence>
<keyword evidence="4" id="KW-0862">Zinc</keyword>
<protein>
    <submittedName>
        <fullName evidence="7">ZBT41-like protein</fullName>
    </submittedName>
</protein>
<gene>
    <name evidence="7" type="ORF">MAR_019409</name>
</gene>
<organism evidence="7 8">
    <name type="scientific">Mya arenaria</name>
    <name type="common">Soft-shell clam</name>
    <dbReference type="NCBI Taxonomy" id="6604"/>
    <lineage>
        <taxon>Eukaryota</taxon>
        <taxon>Metazoa</taxon>
        <taxon>Spiralia</taxon>
        <taxon>Lophotrochozoa</taxon>
        <taxon>Mollusca</taxon>
        <taxon>Bivalvia</taxon>
        <taxon>Autobranchia</taxon>
        <taxon>Heteroconchia</taxon>
        <taxon>Euheterodonta</taxon>
        <taxon>Imparidentia</taxon>
        <taxon>Neoheterodontei</taxon>
        <taxon>Myida</taxon>
        <taxon>Myoidea</taxon>
        <taxon>Myidae</taxon>
        <taxon>Mya</taxon>
    </lineage>
</organism>
<dbReference type="EMBL" id="CP111017">
    <property type="protein sequence ID" value="WAR09451.1"/>
    <property type="molecule type" value="Genomic_DNA"/>
</dbReference>
<dbReference type="Gene3D" id="3.30.160.60">
    <property type="entry name" value="Classic Zinc Finger"/>
    <property type="match status" value="2"/>
</dbReference>
<dbReference type="PANTHER" id="PTHR24379:SF121">
    <property type="entry name" value="C2H2-TYPE DOMAIN-CONTAINING PROTEIN"/>
    <property type="match status" value="1"/>
</dbReference>
<evidence type="ECO:0000256" key="4">
    <source>
        <dbReference type="ARBA" id="ARBA00022833"/>
    </source>
</evidence>
<evidence type="ECO:0000256" key="5">
    <source>
        <dbReference type="PROSITE-ProRule" id="PRU00042"/>
    </source>
</evidence>
<reference evidence="7" key="1">
    <citation type="submission" date="2022-11" db="EMBL/GenBank/DDBJ databases">
        <title>Centuries of genome instability and evolution in soft-shell clam transmissible cancer (bioRxiv).</title>
        <authorList>
            <person name="Hart S.F.M."/>
            <person name="Yonemitsu M.A."/>
            <person name="Giersch R.M."/>
            <person name="Beal B.F."/>
            <person name="Arriagada G."/>
            <person name="Davis B.W."/>
            <person name="Ostrander E.A."/>
            <person name="Goff S.P."/>
            <person name="Metzger M.J."/>
        </authorList>
    </citation>
    <scope>NUCLEOTIDE SEQUENCE</scope>
    <source>
        <strain evidence="7">MELC-2E11</strain>
        <tissue evidence="7">Siphon/mantle</tissue>
    </source>
</reference>
<name>A0ABY7EKY6_MYAAR</name>
<feature type="domain" description="C2H2-type" evidence="6">
    <location>
        <begin position="320"/>
        <end position="348"/>
    </location>
</feature>
<dbReference type="InterPro" id="IPR036236">
    <property type="entry name" value="Znf_C2H2_sf"/>
</dbReference>
<evidence type="ECO:0000313" key="7">
    <source>
        <dbReference type="EMBL" id="WAR09451.1"/>
    </source>
</evidence>
<evidence type="ECO:0000256" key="1">
    <source>
        <dbReference type="ARBA" id="ARBA00022723"/>
    </source>
</evidence>
<evidence type="ECO:0000256" key="2">
    <source>
        <dbReference type="ARBA" id="ARBA00022737"/>
    </source>
</evidence>
<dbReference type="SUPFAM" id="SSF57667">
    <property type="entry name" value="beta-beta-alpha zinc fingers"/>
    <property type="match status" value="1"/>
</dbReference>
<keyword evidence="2" id="KW-0677">Repeat</keyword>
<dbReference type="PROSITE" id="PS00028">
    <property type="entry name" value="ZINC_FINGER_C2H2_1"/>
    <property type="match status" value="4"/>
</dbReference>